<evidence type="ECO:0000256" key="3">
    <source>
        <dbReference type="SAM" id="SignalP"/>
    </source>
</evidence>
<feature type="signal peptide" evidence="3">
    <location>
        <begin position="1"/>
        <end position="20"/>
    </location>
</feature>
<proteinExistence type="predicted"/>
<gene>
    <name evidence="5" type="ORF">D7V93_33470</name>
</gene>
<evidence type="ECO:0000259" key="4">
    <source>
        <dbReference type="Pfam" id="PF05426"/>
    </source>
</evidence>
<dbReference type="Pfam" id="PF05426">
    <property type="entry name" value="Alginate_lyase"/>
    <property type="match status" value="1"/>
</dbReference>
<dbReference type="Proteomes" id="UP000272888">
    <property type="component" value="Unassembled WGS sequence"/>
</dbReference>
<dbReference type="AlphaFoldDB" id="A0A3A8NVU9"/>
<name>A0A3A8NVU9_9BACT</name>
<keyword evidence="1 3" id="KW-0732">Signal</keyword>
<evidence type="ECO:0000313" key="6">
    <source>
        <dbReference type="Proteomes" id="UP000272888"/>
    </source>
</evidence>
<evidence type="ECO:0000313" key="5">
    <source>
        <dbReference type="EMBL" id="RKH48193.1"/>
    </source>
</evidence>
<reference evidence="6" key="1">
    <citation type="submission" date="2018-09" db="EMBL/GenBank/DDBJ databases">
        <authorList>
            <person name="Livingstone P.G."/>
            <person name="Whitworth D.E."/>
        </authorList>
    </citation>
    <scope>NUCLEOTIDE SEQUENCE [LARGE SCALE GENOMIC DNA]</scope>
    <source>
        <strain evidence="6">CA051B</strain>
    </source>
</reference>
<sequence>MMLEARWTRLRALMVGVVLAGNVACGGPEEALDAAALAQVEAEATALPTAGGGIFITAAELTRARQRATATTEPYAENARILKGRADAALTATPRPFRITDVSTITYHWCSPDTDGIDNSLADATGKFTDDSDRMRTLALQYAVGGDVKYAARALLFLKTWASQHTPVNLHDLHVDYAAAKLDGQTVEYCSNRPWNFALDGLFQAYGLINASDAYVLLKRNGYPLSTTDDAAVREWLRKSAEAVNSSFQAWTRWADAHPTSSAFARYRSDNHLSWGLAGLLAASVALQDSALAGYVLDGTSWTDRRNGAYANPSHIKDVINRAIESGTGAANEGRLYEEKILRDPPIGYSLYHLWAMSLVARNAEVNHARPGFWDYVGPNGGGLHKAYTRYAAFILGERPSPQASEAAPTDYRWLYELGYAQWPETRLKSVIQVGPRNRYIVQSIGPVTLAVGETF</sequence>
<keyword evidence="2" id="KW-0456">Lyase</keyword>
<dbReference type="GO" id="GO:0042597">
    <property type="term" value="C:periplasmic space"/>
    <property type="evidence" value="ECO:0007669"/>
    <property type="project" value="InterPro"/>
</dbReference>
<accession>A0A3A8NVU9</accession>
<comment type="caution">
    <text evidence="5">The sequence shown here is derived from an EMBL/GenBank/DDBJ whole genome shotgun (WGS) entry which is preliminary data.</text>
</comment>
<feature type="domain" description="Alginate lyase" evidence="4">
    <location>
        <begin position="115"/>
        <end position="398"/>
    </location>
</feature>
<evidence type="ECO:0000256" key="1">
    <source>
        <dbReference type="ARBA" id="ARBA00022729"/>
    </source>
</evidence>
<dbReference type="EMBL" id="RAWB01000508">
    <property type="protein sequence ID" value="RKH48193.1"/>
    <property type="molecule type" value="Genomic_DNA"/>
</dbReference>
<dbReference type="GO" id="GO:0016829">
    <property type="term" value="F:lyase activity"/>
    <property type="evidence" value="ECO:0007669"/>
    <property type="project" value="UniProtKB-KW"/>
</dbReference>
<feature type="chain" id="PRO_5017203309" description="Alginate lyase domain-containing protein" evidence="3">
    <location>
        <begin position="21"/>
        <end position="456"/>
    </location>
</feature>
<keyword evidence="6" id="KW-1185">Reference proteome</keyword>
<protein>
    <recommendedName>
        <fullName evidence="4">Alginate lyase domain-containing protein</fullName>
    </recommendedName>
</protein>
<dbReference type="SUPFAM" id="SSF48230">
    <property type="entry name" value="Chondroitin AC/alginate lyase"/>
    <property type="match status" value="1"/>
</dbReference>
<dbReference type="Gene3D" id="1.50.10.100">
    <property type="entry name" value="Chondroitin AC/alginate lyase"/>
    <property type="match status" value="1"/>
</dbReference>
<evidence type="ECO:0000256" key="2">
    <source>
        <dbReference type="ARBA" id="ARBA00023239"/>
    </source>
</evidence>
<dbReference type="InterPro" id="IPR008397">
    <property type="entry name" value="Alginate_lyase_dom"/>
</dbReference>
<dbReference type="RefSeq" id="WP_120647239.1">
    <property type="nucleotide sequence ID" value="NZ_RAWB01000508.1"/>
</dbReference>
<organism evidence="5 6">
    <name type="scientific">Corallococcus llansteffanensis</name>
    <dbReference type="NCBI Taxonomy" id="2316731"/>
    <lineage>
        <taxon>Bacteria</taxon>
        <taxon>Pseudomonadati</taxon>
        <taxon>Myxococcota</taxon>
        <taxon>Myxococcia</taxon>
        <taxon>Myxococcales</taxon>
        <taxon>Cystobacterineae</taxon>
        <taxon>Myxococcaceae</taxon>
        <taxon>Corallococcus</taxon>
    </lineage>
</organism>
<dbReference type="InterPro" id="IPR008929">
    <property type="entry name" value="Chondroitin_lyas"/>
</dbReference>